<evidence type="ECO:0000313" key="7">
    <source>
        <dbReference type="Proteomes" id="UP001461341"/>
    </source>
</evidence>
<evidence type="ECO:0000256" key="3">
    <source>
        <dbReference type="ARBA" id="ARBA00022722"/>
    </source>
</evidence>
<dbReference type="PANTHER" id="PTHR34139">
    <property type="entry name" value="UPF0331 PROTEIN MJ0127"/>
    <property type="match status" value="1"/>
</dbReference>
<keyword evidence="2" id="KW-1277">Toxin-antitoxin system</keyword>
<dbReference type="Pfam" id="PF01934">
    <property type="entry name" value="HepT-like"/>
    <property type="match status" value="1"/>
</dbReference>
<evidence type="ECO:0000256" key="1">
    <source>
        <dbReference type="ARBA" id="ARBA00022553"/>
    </source>
</evidence>
<keyword evidence="5" id="KW-0378">Hydrolase</keyword>
<dbReference type="EMBL" id="CP121689">
    <property type="protein sequence ID" value="WZL75534.1"/>
    <property type="molecule type" value="Genomic_DNA"/>
</dbReference>
<evidence type="ECO:0000256" key="5">
    <source>
        <dbReference type="ARBA" id="ARBA00022801"/>
    </source>
</evidence>
<proteinExistence type="predicted"/>
<sequence>MEDEKTKDAVVRDFEIIGEATKNIPDELKRKYPEVPWKRMAGMRDVLIQAYFGVDYRWL</sequence>
<dbReference type="RefSeq" id="WP_369017681.1">
    <property type="nucleotide sequence ID" value="NZ_CP121689.1"/>
</dbReference>
<keyword evidence="4" id="KW-0547">Nucleotide-binding</keyword>
<organism evidence="6 7">
    <name type="scientific">Thermatribacter velox</name>
    <dbReference type="NCBI Taxonomy" id="3039681"/>
    <lineage>
        <taxon>Bacteria</taxon>
        <taxon>Pseudomonadati</taxon>
        <taxon>Atribacterota</taxon>
        <taxon>Atribacteria</taxon>
        <taxon>Atribacterales</taxon>
        <taxon>Thermatribacteraceae</taxon>
        <taxon>Thermatribacter</taxon>
    </lineage>
</organism>
<keyword evidence="7" id="KW-1185">Reference proteome</keyword>
<dbReference type="InterPro" id="IPR008201">
    <property type="entry name" value="HepT-like"/>
</dbReference>
<keyword evidence="3" id="KW-0540">Nuclease</keyword>
<evidence type="ECO:0000256" key="4">
    <source>
        <dbReference type="ARBA" id="ARBA00022741"/>
    </source>
</evidence>
<dbReference type="InterPro" id="IPR051813">
    <property type="entry name" value="HepT_RNase_toxin"/>
</dbReference>
<accession>A0ABZ2Y986</accession>
<protein>
    <submittedName>
        <fullName evidence="6">DUF86 domain-containing protein</fullName>
    </submittedName>
</protein>
<evidence type="ECO:0000256" key="2">
    <source>
        <dbReference type="ARBA" id="ARBA00022649"/>
    </source>
</evidence>
<keyword evidence="1" id="KW-0597">Phosphoprotein</keyword>
<dbReference type="Proteomes" id="UP001461341">
    <property type="component" value="Chromosome"/>
</dbReference>
<reference evidence="6 7" key="1">
    <citation type="submission" date="2023-03" db="EMBL/GenBank/DDBJ databases">
        <title>Novel Species.</title>
        <authorList>
            <person name="Ma S."/>
        </authorList>
    </citation>
    <scope>NUCLEOTIDE SEQUENCE [LARGE SCALE GENOMIC DNA]</scope>
    <source>
        <strain evidence="6 7">B11</strain>
    </source>
</reference>
<name>A0ABZ2Y986_9BACT</name>
<evidence type="ECO:0000313" key="6">
    <source>
        <dbReference type="EMBL" id="WZL75534.1"/>
    </source>
</evidence>
<dbReference type="PANTHER" id="PTHR34139:SF1">
    <property type="entry name" value="RNASE MJ1380-RELATED"/>
    <property type="match status" value="1"/>
</dbReference>
<gene>
    <name evidence="6" type="ORF">QBE54_08020</name>
</gene>